<evidence type="ECO:0000313" key="2">
    <source>
        <dbReference type="Proteomes" id="UP000821845"/>
    </source>
</evidence>
<gene>
    <name evidence="1" type="ORF">HPB50_006498</name>
</gene>
<sequence>MSLEKEQGSPSALLGGPPLPEEQNTAARVPFHRAPSEIHASFQEWFNQFHCKTPISPKSFSPEGRILEKLGRVRKIWSCTMVLQPRQDLVPTAGDEDNEVVTNGSIERHAPLLVELLEYCRATQGSMANAESRFDYLVDGACPW</sequence>
<keyword evidence="2" id="KW-1185">Reference proteome</keyword>
<organism evidence="1 2">
    <name type="scientific">Hyalomma asiaticum</name>
    <name type="common">Tick</name>
    <dbReference type="NCBI Taxonomy" id="266040"/>
    <lineage>
        <taxon>Eukaryota</taxon>
        <taxon>Metazoa</taxon>
        <taxon>Ecdysozoa</taxon>
        <taxon>Arthropoda</taxon>
        <taxon>Chelicerata</taxon>
        <taxon>Arachnida</taxon>
        <taxon>Acari</taxon>
        <taxon>Parasitiformes</taxon>
        <taxon>Ixodida</taxon>
        <taxon>Ixodoidea</taxon>
        <taxon>Ixodidae</taxon>
        <taxon>Hyalomminae</taxon>
        <taxon>Hyalomma</taxon>
    </lineage>
</organism>
<proteinExistence type="predicted"/>
<dbReference type="Proteomes" id="UP000821845">
    <property type="component" value="Chromosome 1"/>
</dbReference>
<comment type="caution">
    <text evidence="1">The sequence shown here is derived from an EMBL/GenBank/DDBJ whole genome shotgun (WGS) entry which is preliminary data.</text>
</comment>
<accession>A0ACB7TCU2</accession>
<name>A0ACB7TCU2_HYAAI</name>
<protein>
    <submittedName>
        <fullName evidence="1">Uncharacterized protein</fullName>
    </submittedName>
</protein>
<dbReference type="EMBL" id="CM023481">
    <property type="protein sequence ID" value="KAH6944971.1"/>
    <property type="molecule type" value="Genomic_DNA"/>
</dbReference>
<reference evidence="1" key="1">
    <citation type="submission" date="2020-05" db="EMBL/GenBank/DDBJ databases">
        <title>Large-scale comparative analyses of tick genomes elucidate their genetic diversity and vector capacities.</title>
        <authorList>
            <person name="Jia N."/>
            <person name="Wang J."/>
            <person name="Shi W."/>
            <person name="Du L."/>
            <person name="Sun Y."/>
            <person name="Zhan W."/>
            <person name="Jiang J."/>
            <person name="Wang Q."/>
            <person name="Zhang B."/>
            <person name="Ji P."/>
            <person name="Sakyi L.B."/>
            <person name="Cui X."/>
            <person name="Yuan T."/>
            <person name="Jiang B."/>
            <person name="Yang W."/>
            <person name="Lam T.T.-Y."/>
            <person name="Chang Q."/>
            <person name="Ding S."/>
            <person name="Wang X."/>
            <person name="Zhu J."/>
            <person name="Ruan X."/>
            <person name="Zhao L."/>
            <person name="Wei J."/>
            <person name="Que T."/>
            <person name="Du C."/>
            <person name="Cheng J."/>
            <person name="Dai P."/>
            <person name="Han X."/>
            <person name="Huang E."/>
            <person name="Gao Y."/>
            <person name="Liu J."/>
            <person name="Shao H."/>
            <person name="Ye R."/>
            <person name="Li L."/>
            <person name="Wei W."/>
            <person name="Wang X."/>
            <person name="Wang C."/>
            <person name="Yang T."/>
            <person name="Huo Q."/>
            <person name="Li W."/>
            <person name="Guo W."/>
            <person name="Chen H."/>
            <person name="Zhou L."/>
            <person name="Ni X."/>
            <person name="Tian J."/>
            <person name="Zhou Y."/>
            <person name="Sheng Y."/>
            <person name="Liu T."/>
            <person name="Pan Y."/>
            <person name="Xia L."/>
            <person name="Li J."/>
            <person name="Zhao F."/>
            <person name="Cao W."/>
        </authorList>
    </citation>
    <scope>NUCLEOTIDE SEQUENCE</scope>
    <source>
        <strain evidence="1">Hyas-2018</strain>
    </source>
</reference>
<evidence type="ECO:0000313" key="1">
    <source>
        <dbReference type="EMBL" id="KAH6944971.1"/>
    </source>
</evidence>